<dbReference type="InterPro" id="IPR011006">
    <property type="entry name" value="CheY-like_superfamily"/>
</dbReference>
<keyword evidence="3" id="KW-0805">Transcription regulation</keyword>
<protein>
    <recommendedName>
        <fullName evidence="6">Response regulatory domain-containing protein</fullName>
    </recommendedName>
</protein>
<dbReference type="InterPro" id="IPR039420">
    <property type="entry name" value="WalR-like"/>
</dbReference>
<evidence type="ECO:0000259" key="6">
    <source>
        <dbReference type="PROSITE" id="PS50110"/>
    </source>
</evidence>
<dbReference type="Pfam" id="PF00072">
    <property type="entry name" value="Response_reg"/>
    <property type="match status" value="1"/>
</dbReference>
<dbReference type="GO" id="GO:0005829">
    <property type="term" value="C:cytosol"/>
    <property type="evidence" value="ECO:0007669"/>
    <property type="project" value="TreeGrafter"/>
</dbReference>
<dbReference type="GO" id="GO:0000976">
    <property type="term" value="F:transcription cis-regulatory region binding"/>
    <property type="evidence" value="ECO:0007669"/>
    <property type="project" value="TreeGrafter"/>
</dbReference>
<dbReference type="PROSITE" id="PS50110">
    <property type="entry name" value="RESPONSE_REGULATORY"/>
    <property type="match status" value="1"/>
</dbReference>
<dbReference type="GO" id="GO:0000156">
    <property type="term" value="F:phosphorelay response regulator activity"/>
    <property type="evidence" value="ECO:0007669"/>
    <property type="project" value="TreeGrafter"/>
</dbReference>
<evidence type="ECO:0000256" key="2">
    <source>
        <dbReference type="ARBA" id="ARBA00023012"/>
    </source>
</evidence>
<keyword evidence="5" id="KW-0804">Transcription</keyword>
<dbReference type="SMART" id="SM00448">
    <property type="entry name" value="REC"/>
    <property type="match status" value="1"/>
</dbReference>
<dbReference type="InterPro" id="IPR001789">
    <property type="entry name" value="Sig_transdc_resp-reg_receiver"/>
</dbReference>
<dbReference type="GO" id="GO:0006355">
    <property type="term" value="P:regulation of DNA-templated transcription"/>
    <property type="evidence" value="ECO:0007669"/>
    <property type="project" value="TreeGrafter"/>
</dbReference>
<keyword evidence="4" id="KW-0238">DNA-binding</keyword>
<reference evidence="7" key="1">
    <citation type="journal article" date="2015" name="Nature">
        <title>Complex archaea that bridge the gap between prokaryotes and eukaryotes.</title>
        <authorList>
            <person name="Spang A."/>
            <person name="Saw J.H."/>
            <person name="Jorgensen S.L."/>
            <person name="Zaremba-Niedzwiedzka K."/>
            <person name="Martijn J."/>
            <person name="Lind A.E."/>
            <person name="van Eijk R."/>
            <person name="Schleper C."/>
            <person name="Guy L."/>
            <person name="Ettema T.J."/>
        </authorList>
    </citation>
    <scope>NUCLEOTIDE SEQUENCE</scope>
</reference>
<dbReference type="AlphaFoldDB" id="A0A0F9CR96"/>
<evidence type="ECO:0000256" key="1">
    <source>
        <dbReference type="ARBA" id="ARBA00022553"/>
    </source>
</evidence>
<keyword evidence="2" id="KW-0902">Two-component regulatory system</keyword>
<sequence>MSSARILVVDDEPRYLKLIRYNLESVGYQVSCVAAGEEALESVALKPPDLIMLDLRLPGKDGFQVCQQIREFSTVPIIMLTALGEEQDKVRGLQVGADDYVTKPFSAKELLARVEAVLRRGRLSDIPTTQPSFSCPGLD</sequence>
<feature type="non-terminal residue" evidence="7">
    <location>
        <position position="139"/>
    </location>
</feature>
<evidence type="ECO:0000256" key="5">
    <source>
        <dbReference type="ARBA" id="ARBA00023163"/>
    </source>
</evidence>
<dbReference type="GO" id="GO:0032993">
    <property type="term" value="C:protein-DNA complex"/>
    <property type="evidence" value="ECO:0007669"/>
    <property type="project" value="TreeGrafter"/>
</dbReference>
<dbReference type="EMBL" id="LAZR01032084">
    <property type="protein sequence ID" value="KKL51903.1"/>
    <property type="molecule type" value="Genomic_DNA"/>
</dbReference>
<dbReference type="SUPFAM" id="SSF52172">
    <property type="entry name" value="CheY-like"/>
    <property type="match status" value="1"/>
</dbReference>
<dbReference type="PANTHER" id="PTHR48111">
    <property type="entry name" value="REGULATOR OF RPOS"/>
    <property type="match status" value="1"/>
</dbReference>
<comment type="caution">
    <text evidence="7">The sequence shown here is derived from an EMBL/GenBank/DDBJ whole genome shotgun (WGS) entry which is preliminary data.</text>
</comment>
<feature type="domain" description="Response regulatory" evidence="6">
    <location>
        <begin position="5"/>
        <end position="118"/>
    </location>
</feature>
<name>A0A0F9CR96_9ZZZZ</name>
<evidence type="ECO:0000313" key="7">
    <source>
        <dbReference type="EMBL" id="KKL51903.1"/>
    </source>
</evidence>
<dbReference type="PANTHER" id="PTHR48111:SF1">
    <property type="entry name" value="TWO-COMPONENT RESPONSE REGULATOR ORR33"/>
    <property type="match status" value="1"/>
</dbReference>
<dbReference type="Gene3D" id="3.40.50.2300">
    <property type="match status" value="1"/>
</dbReference>
<accession>A0A0F9CR96</accession>
<keyword evidence="1" id="KW-0597">Phosphoprotein</keyword>
<gene>
    <name evidence="7" type="ORF">LCGC14_2290830</name>
</gene>
<organism evidence="7">
    <name type="scientific">marine sediment metagenome</name>
    <dbReference type="NCBI Taxonomy" id="412755"/>
    <lineage>
        <taxon>unclassified sequences</taxon>
        <taxon>metagenomes</taxon>
        <taxon>ecological metagenomes</taxon>
    </lineage>
</organism>
<evidence type="ECO:0000256" key="3">
    <source>
        <dbReference type="ARBA" id="ARBA00023015"/>
    </source>
</evidence>
<evidence type="ECO:0000256" key="4">
    <source>
        <dbReference type="ARBA" id="ARBA00023125"/>
    </source>
</evidence>
<proteinExistence type="predicted"/>
<dbReference type="FunFam" id="3.40.50.2300:FF:000001">
    <property type="entry name" value="DNA-binding response regulator PhoB"/>
    <property type="match status" value="1"/>
</dbReference>